<evidence type="ECO:0000313" key="1">
    <source>
        <dbReference type="EMBL" id="EAY25090.1"/>
    </source>
</evidence>
<dbReference type="eggNOG" id="COG3422">
    <property type="taxonomic scope" value="Bacteria"/>
</dbReference>
<dbReference type="Proteomes" id="UP000004095">
    <property type="component" value="Unassembled WGS sequence"/>
</dbReference>
<dbReference type="AlphaFoldDB" id="A1ZX10"/>
<sequence>MAEPQFITDDILENKGFNSELLFEEGLKIIQQLTGGFWTDYNAHDPGITILEYLCDAIVELNSRADAAIEDHLYNKATDKKIFYESSEILSCNSLTISDYRKLILDELPEVKNVWFFPTDPLENSLNGLYKVYVDIHDELETEEVQQRITIQVKDIFCANRNICEDIDEVVIVDTLPIHIQGDIEVRRMDEVENILAHILFDLNEYFNPTVSFYSLKEMIEKGYSLDEIYNGPLLKHGFIRQEELIPKTERILISEVIKIIMQIDGVSSVKDLYLQIDGKTHDNQIEVGKTLIPVLVFDTNLEQGGNSINFYKGDVVYNSLDLMLTKRKYNELESAHKRVYRQNEEKVEVPEGRPLDIQSYSSLQYLFPEVYGIGVQGVPNGGGELRKAQAKQLKGFLLLFEQLLSNHLAQLAHVKDLFSTTNGIQQTYFHQNLDVVPDVEPLYRESEGDFIDNGVDGETKIPLNYKQGLPKLVQARDNFIDRRNRILDFLLAIHGEDYMRYATSQKNYYFRTKDYQSYLIKNKSRFFEHLVKMNQHRSKAYDYRKELIGTENVPGLETKINILLGFGFTPESKHHELPKKHPLLKPFDDRKLQLLDDTAPNRLKRQWTNETNIDQVGLNEAIIEENYDYIDTSDITLAEKTAEYRQQLLEKAVFMRTKIIDSTFLVYGLKLKNYQVGEHPINNEKYCTVFVKPDSPQPLLIGEYDNIEDATNNVQVVVDYLRNLNIQSEGFYLFEHILLRPDVEDKKFGIYLTDENGDNFLRSFERYEFKERITKVKELEPHLNVYEHYSVERRDDGDFEIHFHTADQGMQFVSLKTYESVQEIHEKMERVYKFLANKEDIRSYEEKIAFYIQNSDDDDLVPESFFAYQATLLLPSWTARFSDLEFRSMFRDTVNECKPANVKTQLMWLDIDKMKTYEALYYKWTDARRKDNNKAENDILNNQMTQLLLELASKKQV</sequence>
<proteinExistence type="predicted"/>
<organism evidence="1 2">
    <name type="scientific">Microscilla marina ATCC 23134</name>
    <dbReference type="NCBI Taxonomy" id="313606"/>
    <lineage>
        <taxon>Bacteria</taxon>
        <taxon>Pseudomonadati</taxon>
        <taxon>Bacteroidota</taxon>
        <taxon>Cytophagia</taxon>
        <taxon>Cytophagales</taxon>
        <taxon>Microscillaceae</taxon>
        <taxon>Microscilla</taxon>
    </lineage>
</organism>
<dbReference type="RefSeq" id="WP_002703557.1">
    <property type="nucleotide sequence ID" value="NZ_AAWS01000055.1"/>
</dbReference>
<dbReference type="OrthoDB" id="8263000at2"/>
<keyword evidence="2" id="KW-1185">Reference proteome</keyword>
<gene>
    <name evidence="1" type="ORF">M23134_06078</name>
</gene>
<accession>A1ZX10</accession>
<protein>
    <submittedName>
        <fullName evidence="1">Uncharacterized protein</fullName>
    </submittedName>
</protein>
<name>A1ZX10_MICM2</name>
<reference evidence="1 2" key="1">
    <citation type="submission" date="2007-01" db="EMBL/GenBank/DDBJ databases">
        <authorList>
            <person name="Haygood M."/>
            <person name="Podell S."/>
            <person name="Anderson C."/>
            <person name="Hopkinson B."/>
            <person name="Roe K."/>
            <person name="Barbeau K."/>
            <person name="Gaasterland T."/>
            <person name="Ferriera S."/>
            <person name="Johnson J."/>
            <person name="Kravitz S."/>
            <person name="Beeson K."/>
            <person name="Sutton G."/>
            <person name="Rogers Y.-H."/>
            <person name="Friedman R."/>
            <person name="Frazier M."/>
            <person name="Venter J.C."/>
        </authorList>
    </citation>
    <scope>NUCLEOTIDE SEQUENCE [LARGE SCALE GENOMIC DNA]</scope>
    <source>
        <strain evidence="1 2">ATCC 23134</strain>
    </source>
</reference>
<dbReference type="EMBL" id="AAWS01000055">
    <property type="protein sequence ID" value="EAY25090.1"/>
    <property type="molecule type" value="Genomic_DNA"/>
</dbReference>
<comment type="caution">
    <text evidence="1">The sequence shown here is derived from an EMBL/GenBank/DDBJ whole genome shotgun (WGS) entry which is preliminary data.</text>
</comment>
<evidence type="ECO:0000313" key="2">
    <source>
        <dbReference type="Proteomes" id="UP000004095"/>
    </source>
</evidence>